<dbReference type="EMBL" id="CP134880">
    <property type="protein sequence ID" value="WNM27661.1"/>
    <property type="molecule type" value="Genomic_DNA"/>
</dbReference>
<sequence>MTQHLHSTTFTIGGVHPLPLALAVGLALALAGAAWLLLRDRGAKARVQQDQPSAPTSGVVFEPEVEWTPEDSESLRQAFEGRSASAQHGGEPDRDPGAGSAAVSEREAFADREA</sequence>
<evidence type="ECO:0000256" key="1">
    <source>
        <dbReference type="SAM" id="MobiDB-lite"/>
    </source>
</evidence>
<evidence type="ECO:0000256" key="2">
    <source>
        <dbReference type="SAM" id="Phobius"/>
    </source>
</evidence>
<keyword evidence="2" id="KW-0812">Transmembrane</keyword>
<dbReference type="KEGG" id="dcp:RN607_01245"/>
<reference evidence="3" key="1">
    <citation type="submission" date="2023-09" db="EMBL/GenBank/DDBJ databases">
        <title>Demequina sp. a novel bacteria isolated from Capsicum annuum.</title>
        <authorList>
            <person name="Humaira Z."/>
            <person name="Lee J."/>
            <person name="Cho D."/>
        </authorList>
    </citation>
    <scope>NUCLEOTIDE SEQUENCE</scope>
    <source>
        <strain evidence="3">PMTSA13</strain>
    </source>
</reference>
<feature type="transmembrane region" description="Helical" evidence="2">
    <location>
        <begin position="20"/>
        <end position="38"/>
    </location>
</feature>
<dbReference type="AlphaFoldDB" id="A0AA96JD44"/>
<organism evidence="3">
    <name type="scientific">Demequina capsici</name>
    <dbReference type="NCBI Taxonomy" id="3075620"/>
    <lineage>
        <taxon>Bacteria</taxon>
        <taxon>Bacillati</taxon>
        <taxon>Actinomycetota</taxon>
        <taxon>Actinomycetes</taxon>
        <taxon>Micrococcales</taxon>
        <taxon>Demequinaceae</taxon>
        <taxon>Demequina</taxon>
    </lineage>
</organism>
<accession>A0AA96JD44</accession>
<keyword evidence="2" id="KW-1133">Transmembrane helix</keyword>
<name>A0AA96JD44_9MICO</name>
<keyword evidence="2" id="KW-0472">Membrane</keyword>
<dbReference type="Proteomes" id="UP001303408">
    <property type="component" value="Chromosome"/>
</dbReference>
<dbReference type="RefSeq" id="WP_313543802.1">
    <property type="nucleotide sequence ID" value="NZ_CP134880.1"/>
</dbReference>
<gene>
    <name evidence="3" type="ORF">RN607_01245</name>
</gene>
<feature type="compositionally biased region" description="Acidic residues" evidence="1">
    <location>
        <begin position="63"/>
        <end position="72"/>
    </location>
</feature>
<feature type="region of interest" description="Disordered" evidence="1">
    <location>
        <begin position="44"/>
        <end position="114"/>
    </location>
</feature>
<proteinExistence type="predicted"/>
<protein>
    <submittedName>
        <fullName evidence="3">Uncharacterized protein</fullName>
    </submittedName>
</protein>
<evidence type="ECO:0000313" key="3">
    <source>
        <dbReference type="EMBL" id="WNM27661.1"/>
    </source>
</evidence>
<feature type="compositionally biased region" description="Basic and acidic residues" evidence="1">
    <location>
        <begin position="104"/>
        <end position="114"/>
    </location>
</feature>